<evidence type="ECO:0000256" key="7">
    <source>
        <dbReference type="ARBA" id="ARBA00023136"/>
    </source>
</evidence>
<dbReference type="PANTHER" id="PTHR30614:SF21">
    <property type="entry name" value="AMINO ACID ABC TRANSPORTER PERMEASE"/>
    <property type="match status" value="1"/>
</dbReference>
<dbReference type="GO" id="GO:0006865">
    <property type="term" value="P:amino acid transport"/>
    <property type="evidence" value="ECO:0007669"/>
    <property type="project" value="TreeGrafter"/>
</dbReference>
<proteinExistence type="inferred from homology"/>
<keyword evidence="4" id="KW-1003">Cell membrane</keyword>
<comment type="subcellular location">
    <subcellularLocation>
        <location evidence="1">Cell inner membrane</location>
        <topology evidence="1">Multi-pass membrane protein</topology>
    </subcellularLocation>
    <subcellularLocation>
        <location evidence="8">Cell membrane</location>
        <topology evidence="8">Multi-pass membrane protein</topology>
    </subcellularLocation>
</comment>
<reference evidence="10 13" key="1">
    <citation type="submission" date="2019-03" db="EMBL/GenBank/DDBJ databases">
        <title>Bradyrhizobium strains diversity isolated from Chamaecrista fasciculata.</title>
        <authorList>
            <person name="Urquiaga M.C.O."/>
            <person name="Hungria M."/>
            <person name="Delamuta J.R.M."/>
        </authorList>
    </citation>
    <scope>NUCLEOTIDE SEQUENCE [LARGE SCALE GENOMIC DNA]</scope>
    <source>
        <strain evidence="10 13">CNPSo 3424</strain>
    </source>
</reference>
<keyword evidence="7 8" id="KW-0472">Membrane</keyword>
<evidence type="ECO:0000313" key="13">
    <source>
        <dbReference type="Proteomes" id="UP000298225"/>
    </source>
</evidence>
<dbReference type="Proteomes" id="UP000298225">
    <property type="component" value="Unassembled WGS sequence"/>
</dbReference>
<evidence type="ECO:0000256" key="8">
    <source>
        <dbReference type="RuleBase" id="RU363032"/>
    </source>
</evidence>
<dbReference type="CDD" id="cd06261">
    <property type="entry name" value="TM_PBP2"/>
    <property type="match status" value="1"/>
</dbReference>
<dbReference type="InterPro" id="IPR043429">
    <property type="entry name" value="ArtM/GltK/GlnP/TcyL/YhdX-like"/>
</dbReference>
<dbReference type="PROSITE" id="PS50928">
    <property type="entry name" value="ABC_TM1"/>
    <property type="match status" value="1"/>
</dbReference>
<dbReference type="PANTHER" id="PTHR30614">
    <property type="entry name" value="MEMBRANE COMPONENT OF AMINO ACID ABC TRANSPORTER"/>
    <property type="match status" value="1"/>
</dbReference>
<dbReference type="GO" id="GO:0043190">
    <property type="term" value="C:ATP-binding cassette (ABC) transporter complex"/>
    <property type="evidence" value="ECO:0007669"/>
    <property type="project" value="InterPro"/>
</dbReference>
<keyword evidence="13" id="KW-1185">Reference proteome</keyword>
<dbReference type="AlphaFoldDB" id="A0A4Y9LJX0"/>
<organism evidence="10 13">
    <name type="scientific">Bradyrhizobium frederickii</name>
    <dbReference type="NCBI Taxonomy" id="2560054"/>
    <lineage>
        <taxon>Bacteria</taxon>
        <taxon>Pseudomonadati</taxon>
        <taxon>Pseudomonadota</taxon>
        <taxon>Alphaproteobacteria</taxon>
        <taxon>Hyphomicrobiales</taxon>
        <taxon>Nitrobacteraceae</taxon>
        <taxon>Bradyrhizobium</taxon>
    </lineage>
</organism>
<keyword evidence="6 8" id="KW-1133">Transmembrane helix</keyword>
<feature type="transmembrane region" description="Helical" evidence="8">
    <location>
        <begin position="20"/>
        <end position="49"/>
    </location>
</feature>
<evidence type="ECO:0000313" key="10">
    <source>
        <dbReference type="EMBL" id="TFV42714.1"/>
    </source>
</evidence>
<evidence type="ECO:0000313" key="12">
    <source>
        <dbReference type="Proteomes" id="UP000297700"/>
    </source>
</evidence>
<evidence type="ECO:0000256" key="6">
    <source>
        <dbReference type="ARBA" id="ARBA00022989"/>
    </source>
</evidence>
<evidence type="ECO:0000256" key="4">
    <source>
        <dbReference type="ARBA" id="ARBA00022475"/>
    </source>
</evidence>
<accession>A0A4Y9LJX0</accession>
<dbReference type="Proteomes" id="UP000297700">
    <property type="component" value="Unassembled WGS sequence"/>
</dbReference>
<dbReference type="EMBL" id="SPQS01000002">
    <property type="protein sequence ID" value="TFV79746.1"/>
    <property type="molecule type" value="Genomic_DNA"/>
</dbReference>
<dbReference type="NCBIfam" id="TIGR01726">
    <property type="entry name" value="HEQRo_perm_3TM"/>
    <property type="match status" value="1"/>
</dbReference>
<dbReference type="Gene3D" id="1.10.3720.10">
    <property type="entry name" value="MetI-like"/>
    <property type="match status" value="1"/>
</dbReference>
<keyword evidence="3 8" id="KW-0813">Transport</keyword>
<protein>
    <submittedName>
        <fullName evidence="10">Amino acid ABC transporter permease</fullName>
    </submittedName>
</protein>
<evidence type="ECO:0000256" key="2">
    <source>
        <dbReference type="ARBA" id="ARBA00010072"/>
    </source>
</evidence>
<feature type="transmembrane region" description="Helical" evidence="8">
    <location>
        <begin position="196"/>
        <end position="218"/>
    </location>
</feature>
<evidence type="ECO:0000256" key="3">
    <source>
        <dbReference type="ARBA" id="ARBA00022448"/>
    </source>
</evidence>
<dbReference type="Pfam" id="PF00528">
    <property type="entry name" value="BPD_transp_1"/>
    <property type="match status" value="1"/>
</dbReference>
<dbReference type="InterPro" id="IPR035906">
    <property type="entry name" value="MetI-like_sf"/>
</dbReference>
<dbReference type="InterPro" id="IPR000515">
    <property type="entry name" value="MetI-like"/>
</dbReference>
<evidence type="ECO:0000256" key="5">
    <source>
        <dbReference type="ARBA" id="ARBA00022692"/>
    </source>
</evidence>
<feature type="domain" description="ABC transmembrane type-1" evidence="9">
    <location>
        <begin position="25"/>
        <end position="215"/>
    </location>
</feature>
<gene>
    <name evidence="11" type="ORF">E4K64_03620</name>
    <name evidence="10" type="ORF">E4K66_01605</name>
</gene>
<dbReference type="GO" id="GO:0022857">
    <property type="term" value="F:transmembrane transporter activity"/>
    <property type="evidence" value="ECO:0007669"/>
    <property type="project" value="InterPro"/>
</dbReference>
<dbReference type="SUPFAM" id="SSF161098">
    <property type="entry name" value="MetI-like"/>
    <property type="match status" value="1"/>
</dbReference>
<evidence type="ECO:0000313" key="11">
    <source>
        <dbReference type="EMBL" id="TFV79746.1"/>
    </source>
</evidence>
<comment type="caution">
    <text evidence="10">The sequence shown here is derived from an EMBL/GenBank/DDBJ whole genome shotgun (WGS) entry which is preliminary data.</text>
</comment>
<evidence type="ECO:0000259" key="9">
    <source>
        <dbReference type="PROSITE" id="PS50928"/>
    </source>
</evidence>
<dbReference type="OrthoDB" id="7190458at2"/>
<evidence type="ECO:0000256" key="1">
    <source>
        <dbReference type="ARBA" id="ARBA00004429"/>
    </source>
</evidence>
<dbReference type="InterPro" id="IPR010065">
    <property type="entry name" value="AA_ABC_transptr_permease_3TM"/>
</dbReference>
<comment type="similarity">
    <text evidence="2">Belongs to the binding-protein-dependent transport system permease family. HisMQ subfamily.</text>
</comment>
<dbReference type="RefSeq" id="WP_126256641.1">
    <property type="nucleotide sequence ID" value="NZ_SPQS01000002.1"/>
</dbReference>
<dbReference type="EMBL" id="SPQU01000001">
    <property type="protein sequence ID" value="TFV42714.1"/>
    <property type="molecule type" value="Genomic_DNA"/>
</dbReference>
<accession>A0A4Y9PLD1</accession>
<feature type="transmembrane region" description="Helical" evidence="8">
    <location>
        <begin position="61"/>
        <end position="81"/>
    </location>
</feature>
<keyword evidence="5 8" id="KW-0812">Transmembrane</keyword>
<name>A0A4Y9LJX0_9BRAD</name>
<sequence>MLEILQNNWLLFLVGQYPHGPIGGLAMTLFMALTALALCFPFAICLALARLSPYRWLRLSATAIVHTVRGLPLIMFIFWTYFFSPLIIGRAVGGVETLIIALVVYEAAYLSEIIRAGIQGLPKGQFEAASALGLGYWTTTWKIVLPQALHNMLPSMVSQFVSTIKETSLGYVISAHEMTFAASQVNNVLLTQPFEVYAILALTYFVLCFALTSLARYIERRISAGRVAVATPAVAVAV</sequence>
<reference evidence="11 12" key="2">
    <citation type="submission" date="2019-03" db="EMBL/GenBank/DDBJ databases">
        <title>Bradyrhizobium strains diversity.</title>
        <authorList>
            <person name="Urquiaga M.C.O."/>
            <person name="Hungria M."/>
            <person name="Delamuta J.R.M."/>
            <person name="Klepa M.S."/>
        </authorList>
    </citation>
    <scope>NUCLEOTIDE SEQUENCE [LARGE SCALE GENOMIC DNA]</scope>
    <source>
        <strain evidence="11 12">CNPSo 3426</strain>
    </source>
</reference>